<dbReference type="EC" id="2.7.4.16" evidence="2"/>
<dbReference type="STRING" id="105559.Nwat_2306"/>
<feature type="binding site" evidence="2">
    <location>
        <begin position="119"/>
        <end position="120"/>
    </location>
    <ligand>
        <name>ATP</name>
        <dbReference type="ChEBI" id="CHEBI:30616"/>
    </ligand>
</feature>
<comment type="similarity">
    <text evidence="2">Belongs to the thiamine-monophosphate kinase family.</text>
</comment>
<feature type="binding site" evidence="2">
    <location>
        <position position="43"/>
    </location>
    <ligand>
        <name>Mg(2+)</name>
        <dbReference type="ChEBI" id="CHEBI:18420"/>
        <label>4</label>
    </ligand>
</feature>
<dbReference type="HOGENOM" id="CLU_046964_3_0_6"/>
<evidence type="ECO:0000256" key="1">
    <source>
        <dbReference type="ARBA" id="ARBA00022977"/>
    </source>
</evidence>
<feature type="binding site" evidence="2">
    <location>
        <position position="211"/>
    </location>
    <ligand>
        <name>ATP</name>
        <dbReference type="ChEBI" id="CHEBI:30616"/>
    </ligand>
</feature>
<dbReference type="RefSeq" id="WP_013221206.1">
    <property type="nucleotide sequence ID" value="NC_014315.1"/>
</dbReference>
<dbReference type="GO" id="GO:0000287">
    <property type="term" value="F:magnesium ion binding"/>
    <property type="evidence" value="ECO:0007669"/>
    <property type="project" value="UniProtKB-UniRule"/>
</dbReference>
<dbReference type="Gene3D" id="3.30.1330.10">
    <property type="entry name" value="PurM-like, N-terminal domain"/>
    <property type="match status" value="1"/>
</dbReference>
<dbReference type="InterPro" id="IPR010918">
    <property type="entry name" value="PurM-like_C_dom"/>
</dbReference>
<proteinExistence type="inferred from homology"/>
<dbReference type="Proteomes" id="UP000000393">
    <property type="component" value="Chromosome"/>
</dbReference>
<keyword evidence="2 5" id="KW-0418">Kinase</keyword>
<feature type="binding site" evidence="2">
    <location>
        <position position="73"/>
    </location>
    <ligand>
        <name>Mg(2+)</name>
        <dbReference type="ChEBI" id="CHEBI:18420"/>
        <label>2</label>
    </ligand>
</feature>
<feature type="binding site" evidence="2">
    <location>
        <position position="73"/>
    </location>
    <ligand>
        <name>Mg(2+)</name>
        <dbReference type="ChEBI" id="CHEBI:18420"/>
        <label>3</label>
    </ligand>
</feature>
<comment type="catalytic activity">
    <reaction evidence="2">
        <text>thiamine phosphate + ATP = thiamine diphosphate + ADP</text>
        <dbReference type="Rhea" id="RHEA:15913"/>
        <dbReference type="ChEBI" id="CHEBI:30616"/>
        <dbReference type="ChEBI" id="CHEBI:37575"/>
        <dbReference type="ChEBI" id="CHEBI:58937"/>
        <dbReference type="ChEBI" id="CHEBI:456216"/>
        <dbReference type="EC" id="2.7.4.16"/>
    </reaction>
</comment>
<comment type="pathway">
    <text evidence="2">Cofactor biosynthesis; thiamine diphosphate biosynthesis; thiamine diphosphate from thiamine phosphate: step 1/1.</text>
</comment>
<dbReference type="KEGG" id="nwa:Nwat_2306"/>
<keyword evidence="6" id="KW-1185">Reference proteome</keyword>
<reference evidence="5 6" key="1">
    <citation type="submission" date="2010-06" db="EMBL/GenBank/DDBJ databases">
        <title>Complete sequence of chromosome of Nitrosococcus watsoni C-113.</title>
        <authorList>
            <consortium name="US DOE Joint Genome Institute"/>
            <person name="Lucas S."/>
            <person name="Copeland A."/>
            <person name="Lapidus A."/>
            <person name="Cheng J.-F."/>
            <person name="Bruce D."/>
            <person name="Goodwin L."/>
            <person name="Pitluck S."/>
            <person name="Malfatti S.A."/>
            <person name="Chain P.S.G."/>
            <person name="Land M."/>
            <person name="Hauser L."/>
            <person name="Kyrpides N."/>
            <person name="Ivanova N."/>
            <person name="Cambell M.A."/>
            <person name="Heidelberg J.F."/>
            <person name="Klotz M.G."/>
            <person name="Woyke T."/>
        </authorList>
    </citation>
    <scope>NUCLEOTIDE SEQUENCE [LARGE SCALE GENOMIC DNA]</scope>
    <source>
        <strain evidence="5 6">C-113</strain>
    </source>
</reference>
<comment type="miscellaneous">
    <text evidence="2">Reaction mechanism of ThiL seems to utilize a direct, inline transfer of the gamma-phosphate of ATP to TMP rather than a phosphorylated enzyme intermediate.</text>
</comment>
<dbReference type="GO" id="GO:0009030">
    <property type="term" value="F:thiamine-phosphate kinase activity"/>
    <property type="evidence" value="ECO:0007669"/>
    <property type="project" value="UniProtKB-UniRule"/>
</dbReference>
<dbReference type="Pfam" id="PF02769">
    <property type="entry name" value="AIRS_C"/>
    <property type="match status" value="1"/>
</dbReference>
<gene>
    <name evidence="2" type="primary">thiL</name>
    <name evidence="5" type="ordered locus">Nwat_2306</name>
</gene>
<feature type="binding site" evidence="2">
    <location>
        <position position="52"/>
    </location>
    <ligand>
        <name>substrate</name>
    </ligand>
</feature>
<dbReference type="GO" id="GO:0009229">
    <property type="term" value="P:thiamine diphosphate biosynthetic process"/>
    <property type="evidence" value="ECO:0007669"/>
    <property type="project" value="UniProtKB-UniRule"/>
</dbReference>
<dbReference type="PANTHER" id="PTHR30270">
    <property type="entry name" value="THIAMINE-MONOPHOSPHATE KINASE"/>
    <property type="match status" value="1"/>
</dbReference>
<dbReference type="PANTHER" id="PTHR30270:SF0">
    <property type="entry name" value="THIAMINE-MONOPHOSPHATE KINASE"/>
    <property type="match status" value="1"/>
</dbReference>
<dbReference type="AlphaFoldDB" id="D8K8L4"/>
<dbReference type="CDD" id="cd02194">
    <property type="entry name" value="ThiL"/>
    <property type="match status" value="1"/>
</dbReference>
<keyword evidence="2" id="KW-0547">Nucleotide-binding</keyword>
<name>D8K8L4_NITWC</name>
<accession>D8K8L4</accession>
<feature type="binding site" evidence="2">
    <location>
        <position position="260"/>
    </location>
    <ligand>
        <name>substrate</name>
    </ligand>
</feature>
<dbReference type="eggNOG" id="COG0611">
    <property type="taxonomic scope" value="Bacteria"/>
</dbReference>
<evidence type="ECO:0000259" key="4">
    <source>
        <dbReference type="Pfam" id="PF02769"/>
    </source>
</evidence>
<dbReference type="GO" id="GO:0005524">
    <property type="term" value="F:ATP binding"/>
    <property type="evidence" value="ECO:0007669"/>
    <property type="project" value="UniProtKB-UniRule"/>
</dbReference>
<feature type="binding site" evidence="2">
    <location>
        <position position="144"/>
    </location>
    <ligand>
        <name>ATP</name>
        <dbReference type="ChEBI" id="CHEBI:30616"/>
    </ligand>
</feature>
<sequence length="319" mass="34089">MNEFSLIEEFFADCTQKREDVVLAVGDDCALMTVPSGCELAVSMDTLVVGVHFTAEADPAALGHKALAVGLSDLAAMGAEPAWATLALTLPEVDRAWLVEFTQGLSRLARSYGVQLVGGDTTRGPLAVTMQLHGFVPRGKALRRDGARPGDGIYVTGTLGDSGLALRARLEGLPLSQETLCCVEHRLDWPQPRVREALAIRPFAHAAIDISDGLAADLGHILKGSGVGAAVEVEALPLSESLRASVELDQAWALALTAGDDYELCVTVPAKYRDRIRAVLSALDCPCALIGTIEEEPGFRCRRQNGASFIPQQQGYRHF</sequence>
<feature type="binding site" evidence="2">
    <location>
        <position position="73"/>
    </location>
    <ligand>
        <name>Mg(2+)</name>
        <dbReference type="ChEBI" id="CHEBI:18420"/>
        <label>4</label>
    </ligand>
</feature>
<feature type="domain" description="PurM-like C-terminal" evidence="4">
    <location>
        <begin position="148"/>
        <end position="300"/>
    </location>
</feature>
<keyword evidence="2 5" id="KW-0808">Transferase</keyword>
<feature type="binding site" evidence="2">
    <location>
        <position position="28"/>
    </location>
    <ligand>
        <name>Mg(2+)</name>
        <dbReference type="ChEBI" id="CHEBI:18420"/>
        <label>3</label>
    </ligand>
</feature>
<dbReference type="InterPro" id="IPR016188">
    <property type="entry name" value="PurM-like_N"/>
</dbReference>
<keyword evidence="2" id="KW-0460">Magnesium</keyword>
<feature type="binding site" evidence="2">
    <location>
        <position position="45"/>
    </location>
    <ligand>
        <name>Mg(2+)</name>
        <dbReference type="ChEBI" id="CHEBI:18420"/>
        <label>2</label>
    </ligand>
</feature>
<dbReference type="HAMAP" id="MF_02128">
    <property type="entry name" value="TMP_kinase"/>
    <property type="match status" value="1"/>
</dbReference>
<evidence type="ECO:0000313" key="5">
    <source>
        <dbReference type="EMBL" id="ADJ29134.1"/>
    </source>
</evidence>
<feature type="binding site" evidence="2">
    <location>
        <position position="120"/>
    </location>
    <ligand>
        <name>Mg(2+)</name>
        <dbReference type="ChEBI" id="CHEBI:18420"/>
        <label>1</label>
    </ligand>
</feature>
<dbReference type="InterPro" id="IPR006283">
    <property type="entry name" value="ThiL-like"/>
</dbReference>
<feature type="binding site" evidence="2">
    <location>
        <position position="28"/>
    </location>
    <ligand>
        <name>Mg(2+)</name>
        <dbReference type="ChEBI" id="CHEBI:18420"/>
        <label>4</label>
    </ligand>
</feature>
<dbReference type="InterPro" id="IPR036676">
    <property type="entry name" value="PurM-like_C_sf"/>
</dbReference>
<evidence type="ECO:0000313" key="6">
    <source>
        <dbReference type="Proteomes" id="UP000000393"/>
    </source>
</evidence>
<keyword evidence="1 2" id="KW-0784">Thiamine biosynthesis</keyword>
<comment type="caution">
    <text evidence="2">Lacks conserved residue(s) required for the propagation of feature annotation.</text>
</comment>
<keyword evidence="2" id="KW-0479">Metal-binding</keyword>
<evidence type="ECO:0000256" key="2">
    <source>
        <dbReference type="HAMAP-Rule" id="MF_02128"/>
    </source>
</evidence>
<dbReference type="SUPFAM" id="SSF55326">
    <property type="entry name" value="PurM N-terminal domain-like"/>
    <property type="match status" value="1"/>
</dbReference>
<dbReference type="NCBIfam" id="TIGR01379">
    <property type="entry name" value="thiL"/>
    <property type="match status" value="1"/>
</dbReference>
<keyword evidence="2" id="KW-0067">ATP-binding</keyword>
<dbReference type="GO" id="GO:0009228">
    <property type="term" value="P:thiamine biosynthetic process"/>
    <property type="evidence" value="ECO:0007669"/>
    <property type="project" value="UniProtKB-KW"/>
</dbReference>
<organism evidence="5 6">
    <name type="scientific">Nitrosococcus watsoni (strain C-113)</name>
    <dbReference type="NCBI Taxonomy" id="105559"/>
    <lineage>
        <taxon>Bacteria</taxon>
        <taxon>Pseudomonadati</taxon>
        <taxon>Pseudomonadota</taxon>
        <taxon>Gammaproteobacteria</taxon>
        <taxon>Chromatiales</taxon>
        <taxon>Chromatiaceae</taxon>
        <taxon>Nitrosococcus</taxon>
    </lineage>
</organism>
<dbReference type="OrthoDB" id="9802811at2"/>
<feature type="binding site" evidence="2">
    <location>
        <position position="45"/>
    </location>
    <ligand>
        <name>Mg(2+)</name>
        <dbReference type="ChEBI" id="CHEBI:18420"/>
        <label>1</label>
    </ligand>
</feature>
<dbReference type="EMBL" id="CP002086">
    <property type="protein sequence ID" value="ADJ29134.1"/>
    <property type="molecule type" value="Genomic_DNA"/>
</dbReference>
<protein>
    <recommendedName>
        <fullName evidence="2">Thiamine-monophosphate kinase</fullName>
        <shortName evidence="2">TMP kinase</shortName>
        <shortName evidence="2">Thiamine-phosphate kinase</shortName>
        <ecNumber evidence="2">2.7.4.16</ecNumber>
    </recommendedName>
</protein>
<dbReference type="UniPathway" id="UPA00060">
    <property type="reaction ID" value="UER00142"/>
</dbReference>
<feature type="binding site" evidence="2">
    <location>
        <position position="212"/>
    </location>
    <ligand>
        <name>Mg(2+)</name>
        <dbReference type="ChEBI" id="CHEBI:18420"/>
        <label>5</label>
    </ligand>
</feature>
<comment type="function">
    <text evidence="2">Catalyzes the ATP-dependent phosphorylation of thiamine-monophosphate (TMP) to form thiamine-pyrophosphate (TPP), the active form of vitamin B1.</text>
</comment>
<dbReference type="PIRSF" id="PIRSF005303">
    <property type="entry name" value="Thiam_monoph_kin"/>
    <property type="match status" value="1"/>
</dbReference>
<evidence type="ECO:0000259" key="3">
    <source>
        <dbReference type="Pfam" id="PF00586"/>
    </source>
</evidence>
<dbReference type="InterPro" id="IPR036921">
    <property type="entry name" value="PurM-like_N_sf"/>
</dbReference>
<dbReference type="Gene3D" id="3.90.650.10">
    <property type="entry name" value="PurM-like C-terminal domain"/>
    <property type="match status" value="1"/>
</dbReference>
<feature type="binding site" evidence="2">
    <location>
        <position position="209"/>
    </location>
    <ligand>
        <name>Mg(2+)</name>
        <dbReference type="ChEBI" id="CHEBI:18420"/>
        <label>3</label>
    </ligand>
</feature>
<dbReference type="SUPFAM" id="SSF56042">
    <property type="entry name" value="PurM C-terminal domain-like"/>
    <property type="match status" value="1"/>
</dbReference>
<feature type="domain" description="PurM-like N-terminal" evidence="3">
    <location>
        <begin position="26"/>
        <end position="134"/>
    </location>
</feature>
<dbReference type="Pfam" id="PF00586">
    <property type="entry name" value="AIRS"/>
    <property type="match status" value="1"/>
</dbReference>
<feature type="binding site" evidence="2">
    <location>
        <position position="316"/>
    </location>
    <ligand>
        <name>substrate</name>
    </ligand>
</feature>